<dbReference type="InterPro" id="IPR051131">
    <property type="entry name" value="NEK_Ser/Thr_kinase_NIMA"/>
</dbReference>
<dbReference type="PANTHER" id="PTHR44899:SF3">
    <property type="entry name" value="SERINE_THREONINE-PROTEIN KINASE NEK1"/>
    <property type="match status" value="1"/>
</dbReference>
<evidence type="ECO:0000256" key="2">
    <source>
        <dbReference type="ARBA" id="ARBA00022527"/>
    </source>
</evidence>
<feature type="compositionally biased region" description="Basic and acidic residues" evidence="10">
    <location>
        <begin position="416"/>
        <end position="447"/>
    </location>
</feature>
<dbReference type="SMART" id="SM00220">
    <property type="entry name" value="S_TKc"/>
    <property type="match status" value="1"/>
</dbReference>
<feature type="region of interest" description="Disordered" evidence="10">
    <location>
        <begin position="295"/>
        <end position="644"/>
    </location>
</feature>
<keyword evidence="2" id="KW-0723">Serine/threonine-protein kinase</keyword>
<feature type="compositionally biased region" description="Polar residues" evidence="10">
    <location>
        <begin position="488"/>
        <end position="503"/>
    </location>
</feature>
<dbReference type="EC" id="2.7.11.1" evidence="1"/>
<proteinExistence type="predicted"/>
<dbReference type="InterPro" id="IPR000719">
    <property type="entry name" value="Prot_kinase_dom"/>
</dbReference>
<dbReference type="PROSITE" id="PS50011">
    <property type="entry name" value="PROTEIN_KINASE_DOM"/>
    <property type="match status" value="1"/>
</dbReference>
<accession>A0ABR2JSZ6</accession>
<dbReference type="InterPro" id="IPR017441">
    <property type="entry name" value="Protein_kinase_ATP_BS"/>
</dbReference>
<keyword evidence="5" id="KW-0418">Kinase</keyword>
<evidence type="ECO:0000256" key="1">
    <source>
        <dbReference type="ARBA" id="ARBA00012513"/>
    </source>
</evidence>
<comment type="catalytic activity">
    <reaction evidence="7">
        <text>L-threonyl-[protein] + ATP = O-phospho-L-threonyl-[protein] + ADP + H(+)</text>
        <dbReference type="Rhea" id="RHEA:46608"/>
        <dbReference type="Rhea" id="RHEA-COMP:11060"/>
        <dbReference type="Rhea" id="RHEA-COMP:11605"/>
        <dbReference type="ChEBI" id="CHEBI:15378"/>
        <dbReference type="ChEBI" id="CHEBI:30013"/>
        <dbReference type="ChEBI" id="CHEBI:30616"/>
        <dbReference type="ChEBI" id="CHEBI:61977"/>
        <dbReference type="ChEBI" id="CHEBI:456216"/>
        <dbReference type="EC" id="2.7.11.1"/>
    </reaction>
</comment>
<feature type="domain" description="Protein kinase" evidence="11">
    <location>
        <begin position="16"/>
        <end position="269"/>
    </location>
</feature>
<dbReference type="SUPFAM" id="SSF56112">
    <property type="entry name" value="Protein kinase-like (PK-like)"/>
    <property type="match status" value="1"/>
</dbReference>
<organism evidence="12 13">
    <name type="scientific">Tritrichomonas musculus</name>
    <dbReference type="NCBI Taxonomy" id="1915356"/>
    <lineage>
        <taxon>Eukaryota</taxon>
        <taxon>Metamonada</taxon>
        <taxon>Parabasalia</taxon>
        <taxon>Tritrichomonadida</taxon>
        <taxon>Tritrichomonadidae</taxon>
        <taxon>Tritrichomonas</taxon>
    </lineage>
</organism>
<dbReference type="PANTHER" id="PTHR44899">
    <property type="entry name" value="CAMK FAMILY PROTEIN KINASE"/>
    <property type="match status" value="1"/>
</dbReference>
<dbReference type="Proteomes" id="UP001470230">
    <property type="component" value="Unassembled WGS sequence"/>
</dbReference>
<dbReference type="InterPro" id="IPR008271">
    <property type="entry name" value="Ser/Thr_kinase_AS"/>
</dbReference>
<gene>
    <name evidence="12" type="ORF">M9Y10_004312</name>
</gene>
<evidence type="ECO:0000313" key="13">
    <source>
        <dbReference type="Proteomes" id="UP001470230"/>
    </source>
</evidence>
<dbReference type="InterPro" id="IPR011009">
    <property type="entry name" value="Kinase-like_dom_sf"/>
</dbReference>
<evidence type="ECO:0000256" key="3">
    <source>
        <dbReference type="ARBA" id="ARBA00022679"/>
    </source>
</evidence>
<dbReference type="Gene3D" id="3.30.200.20">
    <property type="entry name" value="Phosphorylase Kinase, domain 1"/>
    <property type="match status" value="1"/>
</dbReference>
<dbReference type="CDD" id="cd08215">
    <property type="entry name" value="STKc_Nek"/>
    <property type="match status" value="1"/>
</dbReference>
<feature type="compositionally biased region" description="Low complexity" evidence="10">
    <location>
        <begin position="344"/>
        <end position="401"/>
    </location>
</feature>
<name>A0ABR2JSZ6_9EUKA</name>
<evidence type="ECO:0000256" key="8">
    <source>
        <dbReference type="ARBA" id="ARBA00048679"/>
    </source>
</evidence>
<feature type="binding site" evidence="9">
    <location>
        <position position="45"/>
    </location>
    <ligand>
        <name>ATP</name>
        <dbReference type="ChEBI" id="CHEBI:30616"/>
    </ligand>
</feature>
<dbReference type="Pfam" id="PF00069">
    <property type="entry name" value="Pkinase"/>
    <property type="match status" value="1"/>
</dbReference>
<feature type="compositionally biased region" description="Acidic residues" evidence="10">
    <location>
        <begin position="624"/>
        <end position="639"/>
    </location>
</feature>
<feature type="compositionally biased region" description="Acidic residues" evidence="10">
    <location>
        <begin position="598"/>
        <end position="607"/>
    </location>
</feature>
<reference evidence="12 13" key="1">
    <citation type="submission" date="2024-04" db="EMBL/GenBank/DDBJ databases">
        <title>Tritrichomonas musculus Genome.</title>
        <authorList>
            <person name="Alves-Ferreira E."/>
            <person name="Grigg M."/>
            <person name="Lorenzi H."/>
            <person name="Galac M."/>
        </authorList>
    </citation>
    <scope>NUCLEOTIDE SEQUENCE [LARGE SCALE GENOMIC DNA]</scope>
    <source>
        <strain evidence="12 13">EAF2021</strain>
    </source>
</reference>
<evidence type="ECO:0000256" key="9">
    <source>
        <dbReference type="PROSITE-ProRule" id="PRU10141"/>
    </source>
</evidence>
<keyword evidence="13" id="KW-1185">Reference proteome</keyword>
<evidence type="ECO:0000256" key="4">
    <source>
        <dbReference type="ARBA" id="ARBA00022741"/>
    </source>
</evidence>
<dbReference type="PROSITE" id="PS00108">
    <property type="entry name" value="PROTEIN_KINASE_ST"/>
    <property type="match status" value="1"/>
</dbReference>
<keyword evidence="4 9" id="KW-0547">Nucleotide-binding</keyword>
<dbReference type="Gene3D" id="1.10.510.10">
    <property type="entry name" value="Transferase(Phosphotransferase) domain 1"/>
    <property type="match status" value="1"/>
</dbReference>
<protein>
    <recommendedName>
        <fullName evidence="1">non-specific serine/threonine protein kinase</fullName>
        <ecNumber evidence="1">2.7.11.1</ecNumber>
    </recommendedName>
</protein>
<evidence type="ECO:0000259" key="11">
    <source>
        <dbReference type="PROSITE" id="PS50011"/>
    </source>
</evidence>
<evidence type="ECO:0000256" key="5">
    <source>
        <dbReference type="ARBA" id="ARBA00022777"/>
    </source>
</evidence>
<feature type="compositionally biased region" description="Basic and acidic residues" evidence="10">
    <location>
        <begin position="582"/>
        <end position="592"/>
    </location>
</feature>
<feature type="compositionally biased region" description="Basic and acidic residues" evidence="10">
    <location>
        <begin position="459"/>
        <end position="472"/>
    </location>
</feature>
<evidence type="ECO:0000256" key="10">
    <source>
        <dbReference type="SAM" id="MobiDB-lite"/>
    </source>
</evidence>
<keyword evidence="6 9" id="KW-0067">ATP-binding</keyword>
<evidence type="ECO:0000256" key="6">
    <source>
        <dbReference type="ARBA" id="ARBA00022840"/>
    </source>
</evidence>
<comment type="caution">
    <text evidence="12">The sequence shown here is derived from an EMBL/GenBank/DDBJ whole genome shotgun (WGS) entry which is preliminary data.</text>
</comment>
<evidence type="ECO:0000256" key="7">
    <source>
        <dbReference type="ARBA" id="ARBA00047899"/>
    </source>
</evidence>
<feature type="compositionally biased region" description="Basic and acidic residues" evidence="10">
    <location>
        <begin position="520"/>
        <end position="548"/>
    </location>
</feature>
<dbReference type="PROSITE" id="PS00107">
    <property type="entry name" value="PROTEIN_KINASE_ATP"/>
    <property type="match status" value="1"/>
</dbReference>
<comment type="catalytic activity">
    <reaction evidence="8">
        <text>L-seryl-[protein] + ATP = O-phospho-L-seryl-[protein] + ADP + H(+)</text>
        <dbReference type="Rhea" id="RHEA:17989"/>
        <dbReference type="Rhea" id="RHEA-COMP:9863"/>
        <dbReference type="Rhea" id="RHEA-COMP:11604"/>
        <dbReference type="ChEBI" id="CHEBI:15378"/>
        <dbReference type="ChEBI" id="CHEBI:29999"/>
        <dbReference type="ChEBI" id="CHEBI:30616"/>
        <dbReference type="ChEBI" id="CHEBI:83421"/>
        <dbReference type="ChEBI" id="CHEBI:456216"/>
        <dbReference type="EC" id="2.7.11.1"/>
    </reaction>
</comment>
<keyword evidence="3" id="KW-0808">Transferase</keyword>
<evidence type="ECO:0000313" key="12">
    <source>
        <dbReference type="EMBL" id="KAK8881568.1"/>
    </source>
</evidence>
<sequence length="730" mass="81562">MAEQNTEKKEWTVNDYSIQKVIGEGSYGRALLATDKQDGQLIVVKEISFANLTEQERNDARKETMILSLLKHPNIIGYKGSFLDKNIFHIIMDYADGGDLSEQIENATTNFDEDKILNWFVQICLAIKYIHDRKILHRDLKTQNIFLMRNGTVKLGDFGIAKVLDHTTSFAKTSIGTPYYLSPEICLGRRYNTKSDIWSLGCILYEMCTLKHPFDSNSINGLIMKITKAKQAPIPKQYSAKLHALVDTLLAKQPSKRPTVNQILSIDFIQAKIGNLLSSTLRKIEFSHTVFHGVKGGITPEIESGEDQPKEQKSQPKTAAKKPVSRLPTKKPPTASKGTRSQANPSLSPTSSSGSKNSPSTSNIKSSSKVPVKHSSASSSGNISSSPRSTTSSTSRNMNISGGMKISKETAAAAAAEREAQKERREQEQAAKKQREELEEKKRQEAQKKRKESGNAQKNKLEQLRKEEAERQKKYKNLEAPFKKVRQNMDSGSSPATTNTQPALTKKEKELTKRPGTGGKNREKEISSLHEIIRQKKAEAAKMKKKGSDTIQIGTMTFDINGEPINENKETEAEAETETVEEDKKPPMRVEDLVLDMPCDDDDDDDLLSLAVIAQNMQDHPPSDDEGDDEGNDEEEDDITAAARKYTYKGKPVEISKSDGSITASVRKFIVKGIGQEKLDKVYHLVKDQSEQLNEDQVDAELKKILKTDDEMEYYPLIQQLVVDENPPTE</sequence>
<dbReference type="EMBL" id="JAPFFF010000010">
    <property type="protein sequence ID" value="KAK8881568.1"/>
    <property type="molecule type" value="Genomic_DNA"/>
</dbReference>